<organism evidence="3 4">
    <name type="scientific">Streptomonospora mangrovi</name>
    <dbReference type="NCBI Taxonomy" id="2883123"/>
    <lineage>
        <taxon>Bacteria</taxon>
        <taxon>Bacillati</taxon>
        <taxon>Actinomycetota</taxon>
        <taxon>Actinomycetes</taxon>
        <taxon>Streptosporangiales</taxon>
        <taxon>Nocardiopsidaceae</taxon>
        <taxon>Streptomonospora</taxon>
    </lineage>
</organism>
<accession>A0A9X3NRD5</accession>
<keyword evidence="4" id="KW-1185">Reference proteome</keyword>
<sequence length="48" mass="5091">MADIPHVSALRDSHRPDAGHIKAPSAQWAAFVCAIKPSRDGSKIIGNP</sequence>
<dbReference type="Proteomes" id="UP001140076">
    <property type="component" value="Unassembled WGS sequence"/>
</dbReference>
<feature type="region of interest" description="Disordered" evidence="1">
    <location>
        <begin position="1"/>
        <end position="21"/>
    </location>
</feature>
<feature type="compositionally biased region" description="Basic and acidic residues" evidence="1">
    <location>
        <begin position="9"/>
        <end position="20"/>
    </location>
</feature>
<evidence type="ECO:0000313" key="4">
    <source>
        <dbReference type="Proteomes" id="UP001140076"/>
    </source>
</evidence>
<dbReference type="Pfam" id="PF04149">
    <property type="entry name" value="DUF397"/>
    <property type="match status" value="1"/>
</dbReference>
<protein>
    <submittedName>
        <fullName evidence="3">DUF397 domain-containing protein</fullName>
    </submittedName>
</protein>
<proteinExistence type="predicted"/>
<name>A0A9X3NRD5_9ACTN</name>
<gene>
    <name evidence="3" type="ORF">LG943_20380</name>
</gene>
<dbReference type="RefSeq" id="WP_270073904.1">
    <property type="nucleotide sequence ID" value="NZ_JAJAQC010000039.1"/>
</dbReference>
<evidence type="ECO:0000313" key="3">
    <source>
        <dbReference type="EMBL" id="MDA0566649.1"/>
    </source>
</evidence>
<feature type="domain" description="DUF397" evidence="2">
    <location>
        <begin position="4"/>
        <end position="36"/>
    </location>
</feature>
<dbReference type="EMBL" id="JAJAQC010000039">
    <property type="protein sequence ID" value="MDA0566649.1"/>
    <property type="molecule type" value="Genomic_DNA"/>
</dbReference>
<evidence type="ECO:0000259" key="2">
    <source>
        <dbReference type="Pfam" id="PF04149"/>
    </source>
</evidence>
<evidence type="ECO:0000256" key="1">
    <source>
        <dbReference type="SAM" id="MobiDB-lite"/>
    </source>
</evidence>
<comment type="caution">
    <text evidence="3">The sequence shown here is derived from an EMBL/GenBank/DDBJ whole genome shotgun (WGS) entry which is preliminary data.</text>
</comment>
<reference evidence="3" key="1">
    <citation type="submission" date="2021-10" db="EMBL/GenBank/DDBJ databases">
        <title>Streptomonospora sp. nov., isolated from mangrove soil.</title>
        <authorList>
            <person name="Chen X."/>
            <person name="Ge X."/>
            <person name="Liu W."/>
        </authorList>
    </citation>
    <scope>NUCLEOTIDE SEQUENCE</scope>
    <source>
        <strain evidence="3">S1-112</strain>
    </source>
</reference>
<dbReference type="InterPro" id="IPR007278">
    <property type="entry name" value="DUF397"/>
</dbReference>
<dbReference type="AlphaFoldDB" id="A0A9X3NRD5"/>